<dbReference type="Proteomes" id="UP000466794">
    <property type="component" value="Unassembled WGS sequence"/>
</dbReference>
<sequence>MPLPVIDGAAAANPDVPHQRSIPLVAVWLVAVLGALAGLQWLGMAVRDPRAMLHLEDLDAYRIAGSRVLHGVSLYDTPLHPNTRSGWDFVYTPFAALLFVPLTALHGAVFTGVGGLANFAMLTGAVVAALSILGYRRDRRMLILGPAAAGLLLFCEPIRSTMAFGQINILLLLLVLADTALPDSARGKGVLIGIATGIKLTPAFFILYLVVTGRFRAAATASGTLIATMAIGLAVLPKDSLAFWGGVFADSSRIGAPDTPYNESLRGLIARSLGSGGGAQVLWLAAALAFAAVCLVLARRLSVSGRELPAVILCGLTATVVSPFSWIHHWVWLAPLLIYLAHLAIRHRSLPIAAVLLAVFLICAGGFYRLFGVYREHILDFENHGLAELLVHNAYTWLVPMLFGATVIALRRGAPSGERLSA</sequence>
<evidence type="ECO:0000256" key="5">
    <source>
        <dbReference type="ARBA" id="ARBA00022989"/>
    </source>
</evidence>
<dbReference type="RefSeq" id="WP_157387603.1">
    <property type="nucleotide sequence ID" value="NZ_WRPP01000002.1"/>
</dbReference>
<feature type="transmembrane region" description="Helical" evidence="8">
    <location>
        <begin position="217"/>
        <end position="236"/>
    </location>
</feature>
<feature type="transmembrane region" description="Helical" evidence="8">
    <location>
        <begin position="89"/>
        <end position="110"/>
    </location>
</feature>
<evidence type="ECO:0000313" key="10">
    <source>
        <dbReference type="Proteomes" id="UP000466794"/>
    </source>
</evidence>
<keyword evidence="2" id="KW-1003">Cell membrane</keyword>
<comment type="caution">
    <text evidence="9">The sequence shown here is derived from an EMBL/GenBank/DDBJ whole genome shotgun (WGS) entry which is preliminary data.</text>
</comment>
<keyword evidence="4 8" id="KW-0812">Transmembrane</keyword>
<feature type="transmembrane region" description="Helical" evidence="8">
    <location>
        <begin position="305"/>
        <end position="321"/>
    </location>
</feature>
<evidence type="ECO:0000256" key="7">
    <source>
        <dbReference type="ARBA" id="ARBA00024033"/>
    </source>
</evidence>
<evidence type="ECO:0000256" key="2">
    <source>
        <dbReference type="ARBA" id="ARBA00022475"/>
    </source>
</evidence>
<reference evidence="9 10" key="1">
    <citation type="submission" date="2019-12" db="EMBL/GenBank/DDBJ databases">
        <title>Nocardia sp. nov. ET3-3 isolated from soil.</title>
        <authorList>
            <person name="Kanchanasin P."/>
            <person name="Tanasupawat S."/>
            <person name="Yuki M."/>
            <person name="Kudo T."/>
        </authorList>
    </citation>
    <scope>NUCLEOTIDE SEQUENCE [LARGE SCALE GENOMIC DNA]</scope>
    <source>
        <strain evidence="9 10">ET3-3</strain>
    </source>
</reference>
<feature type="transmembrane region" description="Helical" evidence="8">
    <location>
        <begin position="189"/>
        <end position="210"/>
    </location>
</feature>
<feature type="transmembrane region" description="Helical" evidence="8">
    <location>
        <begin position="394"/>
        <end position="410"/>
    </location>
</feature>
<dbReference type="Pfam" id="PF09594">
    <property type="entry name" value="GT87"/>
    <property type="match status" value="1"/>
</dbReference>
<evidence type="ECO:0000256" key="1">
    <source>
        <dbReference type="ARBA" id="ARBA00004651"/>
    </source>
</evidence>
<organism evidence="9 10">
    <name type="scientific">Nocardia terrae</name>
    <dbReference type="NCBI Taxonomy" id="2675851"/>
    <lineage>
        <taxon>Bacteria</taxon>
        <taxon>Bacillati</taxon>
        <taxon>Actinomycetota</taxon>
        <taxon>Actinomycetes</taxon>
        <taxon>Mycobacteriales</taxon>
        <taxon>Nocardiaceae</taxon>
        <taxon>Nocardia</taxon>
    </lineage>
</organism>
<comment type="similarity">
    <text evidence="7">Belongs to the glycosyltransferase 87 family.</text>
</comment>
<keyword evidence="5 8" id="KW-1133">Transmembrane helix</keyword>
<protein>
    <submittedName>
        <fullName evidence="9">DUF2029 domain-containing protein</fullName>
    </submittedName>
</protein>
<evidence type="ECO:0000256" key="6">
    <source>
        <dbReference type="ARBA" id="ARBA00023136"/>
    </source>
</evidence>
<keyword evidence="3" id="KW-0808">Transferase</keyword>
<proteinExistence type="inferred from homology"/>
<feature type="transmembrane region" description="Helical" evidence="8">
    <location>
        <begin position="352"/>
        <end position="374"/>
    </location>
</feature>
<name>A0A7K1UUI5_9NOCA</name>
<keyword evidence="6 8" id="KW-0472">Membrane</keyword>
<dbReference type="InterPro" id="IPR018584">
    <property type="entry name" value="GT87"/>
</dbReference>
<dbReference type="AlphaFoldDB" id="A0A7K1UUI5"/>
<feature type="transmembrane region" description="Helical" evidence="8">
    <location>
        <begin position="147"/>
        <end position="177"/>
    </location>
</feature>
<keyword evidence="10" id="KW-1185">Reference proteome</keyword>
<evidence type="ECO:0000256" key="3">
    <source>
        <dbReference type="ARBA" id="ARBA00022679"/>
    </source>
</evidence>
<comment type="subcellular location">
    <subcellularLocation>
        <location evidence="1">Cell membrane</location>
        <topology evidence="1">Multi-pass membrane protein</topology>
    </subcellularLocation>
</comment>
<feature type="transmembrane region" description="Helical" evidence="8">
    <location>
        <begin position="281"/>
        <end position="298"/>
    </location>
</feature>
<feature type="transmembrane region" description="Helical" evidence="8">
    <location>
        <begin position="22"/>
        <end position="42"/>
    </location>
</feature>
<dbReference type="EMBL" id="WRPP01000002">
    <property type="protein sequence ID" value="MVU78027.1"/>
    <property type="molecule type" value="Genomic_DNA"/>
</dbReference>
<dbReference type="GO" id="GO:0016758">
    <property type="term" value="F:hexosyltransferase activity"/>
    <property type="evidence" value="ECO:0007669"/>
    <property type="project" value="InterPro"/>
</dbReference>
<accession>A0A7K1UUI5</accession>
<dbReference type="GO" id="GO:0005886">
    <property type="term" value="C:plasma membrane"/>
    <property type="evidence" value="ECO:0007669"/>
    <property type="project" value="UniProtKB-SubCell"/>
</dbReference>
<feature type="transmembrane region" description="Helical" evidence="8">
    <location>
        <begin position="116"/>
        <end position="135"/>
    </location>
</feature>
<evidence type="ECO:0000256" key="4">
    <source>
        <dbReference type="ARBA" id="ARBA00022692"/>
    </source>
</evidence>
<gene>
    <name evidence="9" type="ORF">GPX89_12320</name>
</gene>
<evidence type="ECO:0000256" key="8">
    <source>
        <dbReference type="SAM" id="Phobius"/>
    </source>
</evidence>
<evidence type="ECO:0000313" key="9">
    <source>
        <dbReference type="EMBL" id="MVU78027.1"/>
    </source>
</evidence>